<accession>A0A1Y3BIN1</accession>
<dbReference type="Proteomes" id="UP000194236">
    <property type="component" value="Unassembled WGS sequence"/>
</dbReference>
<comment type="caution">
    <text evidence="1">The sequence shown here is derived from an EMBL/GenBank/DDBJ whole genome shotgun (WGS) entry which is preliminary data.</text>
</comment>
<gene>
    <name evidence="1" type="ORF">BLA29_011785</name>
</gene>
<evidence type="ECO:0000313" key="1">
    <source>
        <dbReference type="EMBL" id="OTF80779.1"/>
    </source>
</evidence>
<protein>
    <submittedName>
        <fullName evidence="1">Uncharacterized protein</fullName>
    </submittedName>
</protein>
<proteinExistence type="predicted"/>
<organism evidence="1 2">
    <name type="scientific">Euroglyphus maynei</name>
    <name type="common">Mayne's house dust mite</name>
    <dbReference type="NCBI Taxonomy" id="6958"/>
    <lineage>
        <taxon>Eukaryota</taxon>
        <taxon>Metazoa</taxon>
        <taxon>Ecdysozoa</taxon>
        <taxon>Arthropoda</taxon>
        <taxon>Chelicerata</taxon>
        <taxon>Arachnida</taxon>
        <taxon>Acari</taxon>
        <taxon>Acariformes</taxon>
        <taxon>Sarcoptiformes</taxon>
        <taxon>Astigmata</taxon>
        <taxon>Psoroptidia</taxon>
        <taxon>Analgoidea</taxon>
        <taxon>Pyroglyphidae</taxon>
        <taxon>Pyroglyphinae</taxon>
        <taxon>Euroglyphus</taxon>
    </lineage>
</organism>
<dbReference type="AlphaFoldDB" id="A0A1Y3BIN1"/>
<dbReference type="EMBL" id="MUJZ01016571">
    <property type="protein sequence ID" value="OTF80779.1"/>
    <property type="molecule type" value="Genomic_DNA"/>
</dbReference>
<evidence type="ECO:0000313" key="2">
    <source>
        <dbReference type="Proteomes" id="UP000194236"/>
    </source>
</evidence>
<keyword evidence="2" id="KW-1185">Reference proteome</keyword>
<reference evidence="1 2" key="1">
    <citation type="submission" date="2017-03" db="EMBL/GenBank/DDBJ databases">
        <title>Genome Survey of Euroglyphus maynei.</title>
        <authorList>
            <person name="Arlian L.G."/>
            <person name="Morgan M.S."/>
            <person name="Rider S.D."/>
        </authorList>
    </citation>
    <scope>NUCLEOTIDE SEQUENCE [LARGE SCALE GENOMIC DNA]</scope>
    <source>
        <strain evidence="1">Arlian Lab</strain>
        <tissue evidence="1">Whole body</tissue>
    </source>
</reference>
<name>A0A1Y3BIN1_EURMA</name>
<feature type="non-terminal residue" evidence="1">
    <location>
        <position position="1"/>
    </location>
</feature>
<sequence length="107" mass="12799">SFDYSEDSFVSRIRSLNHISLRSPCLLYDDNCLIFDSKDLLSDLDNENSNQLWYQKGFSQLYFRWKNKQKNFTNSYHCFITKISLPWEKIVEKIILSNNCKKSLLMI</sequence>